<dbReference type="Proteomes" id="UP000515856">
    <property type="component" value="Chromosome"/>
</dbReference>
<evidence type="ECO:0000313" key="2">
    <source>
        <dbReference type="Proteomes" id="UP000515856"/>
    </source>
</evidence>
<dbReference type="EMBL" id="CP060636">
    <property type="protein sequence ID" value="QNM13716.1"/>
    <property type="molecule type" value="Genomic_DNA"/>
</dbReference>
<protein>
    <submittedName>
        <fullName evidence="1">Uncharacterized protein</fullName>
    </submittedName>
</protein>
<reference evidence="1 2" key="1">
    <citation type="submission" date="2020-08" db="EMBL/GenBank/DDBJ databases">
        <authorList>
            <person name="Liu C."/>
            <person name="Sun Q."/>
        </authorList>
    </citation>
    <scope>NUCLEOTIDE SEQUENCE [LARGE SCALE GENOMIC DNA]</scope>
    <source>
        <strain evidence="1 2">NSJ-61</strain>
    </source>
</reference>
<dbReference type="RefSeq" id="WP_117454685.1">
    <property type="nucleotide sequence ID" value="NZ_CP060636.1"/>
</dbReference>
<organism evidence="1 2">
    <name type="scientific">[Eubacterium] hominis</name>
    <dbReference type="NCBI Taxonomy" id="2764325"/>
    <lineage>
        <taxon>Bacteria</taxon>
        <taxon>Bacillati</taxon>
        <taxon>Bacillota</taxon>
        <taxon>Erysipelotrichia</taxon>
        <taxon>Erysipelotrichales</taxon>
        <taxon>Erysipelotrichaceae</taxon>
        <taxon>Amedibacillus</taxon>
    </lineage>
</organism>
<evidence type="ECO:0000313" key="1">
    <source>
        <dbReference type="EMBL" id="QNM13716.1"/>
    </source>
</evidence>
<sequence length="254" mass="29811">MKMNNEIIQAFLNDHDIENCKAFPLLNNYKTPDKKRKDVVMELLSQLETIVEEFPVFNHELWKVLFKENHPLLDQLILLPVVGTNGNRVCKTENEVYILMDLIHIADYTPIVSQMVYIMQNYLTKEISKLCIHHDYPLESGRYLDILDYFTFCHGLSNFLAWNEHVKDYRFYTEKYESYKEKAFGSLAGACDVENKAMQHKILIAATSGDLWNQFPTAAGMFYFDDIYREYGQKGVQVLYKKGPEKFIQSIFQN</sequence>
<name>A0A7G9GSD4_9FIRM</name>
<dbReference type="AlphaFoldDB" id="A0A7G9GSD4"/>
<proteinExistence type="predicted"/>
<gene>
    <name evidence="1" type="ORF">H9Q80_07180</name>
</gene>
<dbReference type="KEGG" id="ehn:H9Q80_07180"/>
<keyword evidence="2" id="KW-1185">Reference proteome</keyword>
<accession>A0A7G9GSD4</accession>